<dbReference type="PANTHER" id="PTHR31672:SF13">
    <property type="entry name" value="F-BOX PROTEIN CPR30-LIKE"/>
    <property type="match status" value="1"/>
</dbReference>
<protein>
    <recommendedName>
        <fullName evidence="1">F-box domain-containing protein</fullName>
    </recommendedName>
</protein>
<dbReference type="InterPro" id="IPR050796">
    <property type="entry name" value="SCF_F-box_component"/>
</dbReference>
<accession>V4NYQ6</accession>
<proteinExistence type="predicted"/>
<dbReference type="PROSITE" id="PS50181">
    <property type="entry name" value="FBOX"/>
    <property type="match status" value="1"/>
</dbReference>
<dbReference type="PANTHER" id="PTHR31672">
    <property type="entry name" value="BNACNNG10540D PROTEIN"/>
    <property type="match status" value="1"/>
</dbReference>
<dbReference type="AlphaFoldDB" id="V4NYQ6"/>
<dbReference type="SMART" id="SM00256">
    <property type="entry name" value="FBOX"/>
    <property type="match status" value="1"/>
</dbReference>
<dbReference type="InterPro" id="IPR017451">
    <property type="entry name" value="F-box-assoc_interact_dom"/>
</dbReference>
<feature type="domain" description="F-box" evidence="1">
    <location>
        <begin position="1"/>
        <end position="42"/>
    </location>
</feature>
<dbReference type="Gramene" id="ESQ52071">
    <property type="protein sequence ID" value="ESQ52071"/>
    <property type="gene ID" value="EUTSA_v10017844mg"/>
</dbReference>
<dbReference type="Pfam" id="PF00646">
    <property type="entry name" value="F-box"/>
    <property type="match status" value="1"/>
</dbReference>
<dbReference type="Proteomes" id="UP000030689">
    <property type="component" value="Unassembled WGS sequence"/>
</dbReference>
<evidence type="ECO:0000313" key="2">
    <source>
        <dbReference type="EMBL" id="ESQ52071.1"/>
    </source>
</evidence>
<dbReference type="SUPFAM" id="SSF81383">
    <property type="entry name" value="F-box domain"/>
    <property type="match status" value="1"/>
</dbReference>
<dbReference type="InterPro" id="IPR001810">
    <property type="entry name" value="F-box_dom"/>
</dbReference>
<dbReference type="InterPro" id="IPR015915">
    <property type="entry name" value="Kelch-typ_b-propeller"/>
</dbReference>
<dbReference type="Pfam" id="PF07734">
    <property type="entry name" value="FBA_1"/>
    <property type="match status" value="1"/>
</dbReference>
<dbReference type="NCBIfam" id="TIGR01640">
    <property type="entry name" value="F_box_assoc_1"/>
    <property type="match status" value="1"/>
</dbReference>
<dbReference type="InterPro" id="IPR006527">
    <property type="entry name" value="F-box-assoc_dom_typ1"/>
</dbReference>
<reference evidence="2 3" key="1">
    <citation type="journal article" date="2013" name="Front. Plant Sci.">
        <title>The Reference Genome of the Halophytic Plant Eutrema salsugineum.</title>
        <authorList>
            <person name="Yang R."/>
            <person name="Jarvis D.E."/>
            <person name="Chen H."/>
            <person name="Beilstein M.A."/>
            <person name="Grimwood J."/>
            <person name="Jenkins J."/>
            <person name="Shu S."/>
            <person name="Prochnik S."/>
            <person name="Xin M."/>
            <person name="Ma C."/>
            <person name="Schmutz J."/>
            <person name="Wing R.A."/>
            <person name="Mitchell-Olds T."/>
            <person name="Schumaker K.S."/>
            <person name="Wang X."/>
        </authorList>
    </citation>
    <scope>NUCLEOTIDE SEQUENCE [LARGE SCALE GENOMIC DNA]</scope>
</reference>
<name>V4NYQ6_EUTSA</name>
<keyword evidence="3" id="KW-1185">Reference proteome</keyword>
<evidence type="ECO:0000313" key="3">
    <source>
        <dbReference type="Proteomes" id="UP000030689"/>
    </source>
</evidence>
<dbReference type="EMBL" id="KI517385">
    <property type="protein sequence ID" value="ESQ52071.1"/>
    <property type="molecule type" value="Genomic_DNA"/>
</dbReference>
<dbReference type="KEGG" id="eus:EUTSA_v10017844mg"/>
<dbReference type="SUPFAM" id="SSF117281">
    <property type="entry name" value="Kelch motif"/>
    <property type="match status" value="1"/>
</dbReference>
<gene>
    <name evidence="2" type="ORF">EUTSA_v10017844mg</name>
</gene>
<organism evidence="2 3">
    <name type="scientific">Eutrema salsugineum</name>
    <name type="common">Saltwater cress</name>
    <name type="synonym">Sisymbrium salsugineum</name>
    <dbReference type="NCBI Taxonomy" id="72664"/>
    <lineage>
        <taxon>Eukaryota</taxon>
        <taxon>Viridiplantae</taxon>
        <taxon>Streptophyta</taxon>
        <taxon>Embryophyta</taxon>
        <taxon>Tracheophyta</taxon>
        <taxon>Spermatophyta</taxon>
        <taxon>Magnoliopsida</taxon>
        <taxon>eudicotyledons</taxon>
        <taxon>Gunneridae</taxon>
        <taxon>Pentapetalae</taxon>
        <taxon>rosids</taxon>
        <taxon>malvids</taxon>
        <taxon>Brassicales</taxon>
        <taxon>Brassicaceae</taxon>
        <taxon>Eutremeae</taxon>
        <taxon>Eutrema</taxon>
    </lineage>
</organism>
<evidence type="ECO:0000259" key="1">
    <source>
        <dbReference type="PROSITE" id="PS50181"/>
    </source>
</evidence>
<dbReference type="OMA" id="NRFEGED"/>
<dbReference type="InterPro" id="IPR036047">
    <property type="entry name" value="F-box-like_dom_sf"/>
</dbReference>
<sequence>MELPYGLVESILVKLPVKSLLRFKSVSIQWKCTIESRYFKEKHLICRQSQDPDILMIDPLEFDKDFDLKDENVTRMFVMGSSDLIKLPNICPLREPIRLENHGDNLLHYTYLICGSCDGMICYYNEYNCIYVVNPITRWSRSVPQARFQAAVLDMMNRDSWRGEGHISLWNLGFGKDKFTGTYTLVWLYNSFELGLSNVTTCEVFDFFTNTWRYATGAPVRILDKQIPLYLDGLLYWFTDDNIVETRILSFDIHTENFQIISKAPFVEAASKQIIMCNLNNRLCVSQKKWPTQEIWSLNKTSWEKIYSLNLQTDPHWFAKDLNPHIFFPTIIISCAIPVAVLKKKKQSLVLYDARANNPNLVIYDPDLRSYDSCFVRDYRPHHTGTAISFFPSLMSIL</sequence>